<keyword evidence="6 8" id="KW-1133">Transmembrane helix</keyword>
<dbReference type="Gene3D" id="3.40.50.300">
    <property type="entry name" value="P-loop containing nucleotide triphosphate hydrolases"/>
    <property type="match status" value="2"/>
</dbReference>
<evidence type="ECO:0000256" key="6">
    <source>
        <dbReference type="ARBA" id="ARBA00022989"/>
    </source>
</evidence>
<dbReference type="InterPro" id="IPR003439">
    <property type="entry name" value="ABC_transporter-like_ATP-bd"/>
</dbReference>
<dbReference type="InterPro" id="IPR003593">
    <property type="entry name" value="AAA+_ATPase"/>
</dbReference>
<feature type="transmembrane region" description="Helical" evidence="8">
    <location>
        <begin position="1104"/>
        <end position="1130"/>
    </location>
</feature>
<dbReference type="OrthoDB" id="66620at2759"/>
<feature type="transmembrane region" description="Helical" evidence="8">
    <location>
        <begin position="348"/>
        <end position="364"/>
    </location>
</feature>
<dbReference type="eggNOG" id="KOG0065">
    <property type="taxonomic scope" value="Eukaryota"/>
</dbReference>
<dbReference type="PROSITE" id="PS00211">
    <property type="entry name" value="ABC_TRANSPORTER_1"/>
    <property type="match status" value="2"/>
</dbReference>
<dbReference type="InterPro" id="IPR050352">
    <property type="entry name" value="ABCG_transporters"/>
</dbReference>
<dbReference type="OMA" id="CANTHVG"/>
<name>G4TWT2_SERID</name>
<feature type="transmembrane region" description="Helical" evidence="8">
    <location>
        <begin position="422"/>
        <end position="443"/>
    </location>
</feature>
<evidence type="ECO:0000256" key="2">
    <source>
        <dbReference type="ARBA" id="ARBA00022448"/>
    </source>
</evidence>
<dbReference type="GO" id="GO:0016887">
    <property type="term" value="F:ATP hydrolysis activity"/>
    <property type="evidence" value="ECO:0007669"/>
    <property type="project" value="InterPro"/>
</dbReference>
<dbReference type="PROSITE" id="PS50893">
    <property type="entry name" value="ABC_TRANSPORTER_2"/>
    <property type="match status" value="1"/>
</dbReference>
<feature type="transmembrane region" description="Helical" evidence="8">
    <location>
        <begin position="455"/>
        <end position="479"/>
    </location>
</feature>
<evidence type="ECO:0000256" key="8">
    <source>
        <dbReference type="SAM" id="Phobius"/>
    </source>
</evidence>
<evidence type="ECO:0000256" key="5">
    <source>
        <dbReference type="ARBA" id="ARBA00022840"/>
    </source>
</evidence>
<evidence type="ECO:0000256" key="7">
    <source>
        <dbReference type="ARBA" id="ARBA00023136"/>
    </source>
</evidence>
<dbReference type="SMART" id="SM00382">
    <property type="entry name" value="AAA"/>
    <property type="match status" value="1"/>
</dbReference>
<dbReference type="InterPro" id="IPR013525">
    <property type="entry name" value="ABC2_TM"/>
</dbReference>
<organism evidence="10 11">
    <name type="scientific">Serendipita indica (strain DSM 11827)</name>
    <name type="common">Root endophyte fungus</name>
    <name type="synonym">Piriformospora indica</name>
    <dbReference type="NCBI Taxonomy" id="1109443"/>
    <lineage>
        <taxon>Eukaryota</taxon>
        <taxon>Fungi</taxon>
        <taxon>Dikarya</taxon>
        <taxon>Basidiomycota</taxon>
        <taxon>Agaricomycotina</taxon>
        <taxon>Agaricomycetes</taxon>
        <taxon>Sebacinales</taxon>
        <taxon>Serendipitaceae</taxon>
        <taxon>Serendipita</taxon>
    </lineage>
</organism>
<feature type="transmembrane region" description="Helical" evidence="8">
    <location>
        <begin position="1204"/>
        <end position="1225"/>
    </location>
</feature>
<dbReference type="InParanoid" id="G4TWT2"/>
<keyword evidence="11" id="KW-1185">Reference proteome</keyword>
<dbReference type="GO" id="GO:0016020">
    <property type="term" value="C:membrane"/>
    <property type="evidence" value="ECO:0007669"/>
    <property type="project" value="UniProtKB-SubCell"/>
</dbReference>
<gene>
    <name evidence="10" type="ORF">PIIN_09765</name>
</gene>
<dbReference type="PANTHER" id="PTHR48041:SF119">
    <property type="entry name" value="ROA1P"/>
    <property type="match status" value="1"/>
</dbReference>
<evidence type="ECO:0000259" key="9">
    <source>
        <dbReference type="PROSITE" id="PS50893"/>
    </source>
</evidence>
<evidence type="ECO:0000313" key="10">
    <source>
        <dbReference type="EMBL" id="CCA75775.1"/>
    </source>
</evidence>
<dbReference type="PANTHER" id="PTHR48041">
    <property type="entry name" value="ABC TRANSPORTER G FAMILY MEMBER 28"/>
    <property type="match status" value="1"/>
</dbReference>
<dbReference type="SUPFAM" id="SSF52540">
    <property type="entry name" value="P-loop containing nucleoside triphosphate hydrolases"/>
    <property type="match status" value="2"/>
</dbReference>
<keyword evidence="5 10" id="KW-0067">ATP-binding</keyword>
<dbReference type="Pfam" id="PF01061">
    <property type="entry name" value="ABC2_membrane"/>
    <property type="match status" value="2"/>
</dbReference>
<keyword evidence="3 8" id="KW-0812">Transmembrane</keyword>
<dbReference type="InterPro" id="IPR027417">
    <property type="entry name" value="P-loop_NTPase"/>
</dbReference>
<dbReference type="InterPro" id="IPR017871">
    <property type="entry name" value="ABC_transporter-like_CS"/>
</dbReference>
<keyword evidence="2" id="KW-0813">Transport</keyword>
<dbReference type="Pfam" id="PF19055">
    <property type="entry name" value="ABC2_membrane_7"/>
    <property type="match status" value="1"/>
</dbReference>
<protein>
    <submittedName>
        <fullName evidence="10">Related to Similarity to A.gambiae ATP-binding-cassette protein</fullName>
    </submittedName>
</protein>
<dbReference type="GO" id="GO:0140359">
    <property type="term" value="F:ABC-type transporter activity"/>
    <property type="evidence" value="ECO:0007669"/>
    <property type="project" value="InterPro"/>
</dbReference>
<sequence length="1230" mass="135648">MIRAISFSHTSSPEDEIQLLTAGQMKDKIGFVPQNDYLLPNLTVRETLHYAAELRLPSTIDRQTRTAIVNQTLEELGLTDAADTVIGGFGNIRKGISGGERRRVTIACILVALPSVIVLDEPTSGLDAFTASIPGAYIHIADLPQAYQLLLTLSELAKRSRTVILSLHQPRSDAFALFTRLLVLSKGSVVYSGLTSRCLPWFASHGLEPDVGVNPLDFLIDISSIEIGDDDKHEASQARLYRLVAAWKENGAAYTAEPMTGAEKVAVSKEGVATRPTSERTLNRPGYLSQVATLTARASKNNLRNHSQTIGYALQAIIIGVMLGLSYFRLGETPADIQSLKTLCFQHLPAYFYLTMVYSIYRYCHELVVFDRESADHLYKAAPWVVSEFVSSLPLNVIFSMLFTVIMYFMAGLRVDSLAQNLFTLIGNSILVQLGSVGFALLSASLVRPFESASLVANGLSIFLLLATGYVLIHIPVYVRWIRYISVYWYGFRIVTISQFRGRRFACEGVSGIAANQCVGDRVLTGLNISASDSLWRYFVPLLGIVVALNVLAAVILTFWKPGGVKHAGRPGSSGKEVIIDSDMDIARQRVNVTVNQVSLTWSRPRFFILQPTRKEILANISFTCPSGQITAIMGPSGAGKSSLLQLLAARSMNAGPFARFERNGNILFNGKTFSRADSNMVSFVQQDDDYHLPALTVRETLRYAAILRLPHTMSKRSKLGRAEEMIRMFGLNDCANTLVGGPLLKGISGGEKRRLSLAVEMLNDPAVLIVGASSDLLNIYELIRVDEVTSGLDAATAHNVMLRLKAISESGRTVMRGIIIGPFSLDTVTLHQPRSDIYHLLDNVIVLAKGGRTVYAGLRKQVESTFASQGYTIPAYFNPADFLLDVVSIDSRPLYEGQSRERVGKLVSYWKSEEEKRGHVEGGNTMDENGHPEPVIVQEDRLTPMWIAVPVLLERTLRNMWRQQSRLIVAHVVFWVRLQQAPLSAALFLLFFQRLSKGPSGGQDRIGYFQQLVGSMPFLGLFSSVAIFPAERDVFFHEYRSSAAYSTATFIIVTTLVETPFTFVANILFALFTNLVAGLTTSPRIFFEFAFSTFAMQSFGESVGIIFATFTPSMGLSTFLVSTVISVMMQFSGLTSLSVPKWLQAIAWSTAVKPGIRLLVINEASGLHLNCPPDTIASGECLVQDGSDLIDLFGWKDLDRTKLVLIIAGLCVGWRVLSWMLLMVQMRGW</sequence>
<dbReference type="GO" id="GO:0005524">
    <property type="term" value="F:ATP binding"/>
    <property type="evidence" value="ECO:0007669"/>
    <property type="project" value="UniProtKB-KW"/>
</dbReference>
<comment type="caution">
    <text evidence="10">The sequence shown here is derived from an EMBL/GenBank/DDBJ whole genome shotgun (WGS) entry which is preliminary data.</text>
</comment>
<dbReference type="FunCoup" id="G4TWT2">
    <property type="interactions" value="97"/>
</dbReference>
<feature type="transmembrane region" description="Helical" evidence="8">
    <location>
        <begin position="385"/>
        <end position="410"/>
    </location>
</feature>
<feature type="transmembrane region" description="Helical" evidence="8">
    <location>
        <begin position="1013"/>
        <end position="1031"/>
    </location>
</feature>
<proteinExistence type="predicted"/>
<keyword evidence="4" id="KW-0547">Nucleotide-binding</keyword>
<dbReference type="Proteomes" id="UP000007148">
    <property type="component" value="Unassembled WGS sequence"/>
</dbReference>
<comment type="subcellular location">
    <subcellularLocation>
        <location evidence="1">Membrane</location>
        <topology evidence="1">Multi-pass membrane protein</topology>
    </subcellularLocation>
</comment>
<dbReference type="HOGENOM" id="CLU_000604_57_4_1"/>
<keyword evidence="7 8" id="KW-0472">Membrane</keyword>
<feature type="transmembrane region" description="Helical" evidence="8">
    <location>
        <begin position="1043"/>
        <end position="1062"/>
    </location>
</feature>
<dbReference type="EMBL" id="CAFZ01000519">
    <property type="protein sequence ID" value="CCA75775.1"/>
    <property type="molecule type" value="Genomic_DNA"/>
</dbReference>
<dbReference type="InterPro" id="IPR043926">
    <property type="entry name" value="ABCG_dom"/>
</dbReference>
<evidence type="ECO:0000313" key="11">
    <source>
        <dbReference type="Proteomes" id="UP000007148"/>
    </source>
</evidence>
<feature type="transmembrane region" description="Helical" evidence="8">
    <location>
        <begin position="538"/>
        <end position="560"/>
    </location>
</feature>
<evidence type="ECO:0000256" key="3">
    <source>
        <dbReference type="ARBA" id="ARBA00022692"/>
    </source>
</evidence>
<evidence type="ECO:0000256" key="1">
    <source>
        <dbReference type="ARBA" id="ARBA00004141"/>
    </source>
</evidence>
<feature type="domain" description="ABC transporter" evidence="9">
    <location>
        <begin position="595"/>
        <end position="875"/>
    </location>
</feature>
<dbReference type="Pfam" id="PF00005">
    <property type="entry name" value="ABC_tran"/>
    <property type="match status" value="2"/>
</dbReference>
<dbReference type="AlphaFoldDB" id="G4TWT2"/>
<evidence type="ECO:0000256" key="4">
    <source>
        <dbReference type="ARBA" id="ARBA00022741"/>
    </source>
</evidence>
<accession>G4TWT2</accession>
<dbReference type="STRING" id="1109443.G4TWT2"/>
<reference evidence="10 11" key="1">
    <citation type="journal article" date="2011" name="PLoS Pathog.">
        <title>Endophytic Life Strategies Decoded by Genome and Transcriptome Analyses of the Mutualistic Root Symbiont Piriformospora indica.</title>
        <authorList>
            <person name="Zuccaro A."/>
            <person name="Lahrmann U."/>
            <person name="Guldener U."/>
            <person name="Langen G."/>
            <person name="Pfiffi S."/>
            <person name="Biedenkopf D."/>
            <person name="Wong P."/>
            <person name="Samans B."/>
            <person name="Grimm C."/>
            <person name="Basiewicz M."/>
            <person name="Murat C."/>
            <person name="Martin F."/>
            <person name="Kogel K.H."/>
        </authorList>
    </citation>
    <scope>NUCLEOTIDE SEQUENCE [LARGE SCALE GENOMIC DNA]</scope>
    <source>
        <strain evidence="10 11">DSM 11827</strain>
    </source>
</reference>
<feature type="transmembrane region" description="Helical" evidence="8">
    <location>
        <begin position="309"/>
        <end position="328"/>
    </location>
</feature>